<evidence type="ECO:0000256" key="1">
    <source>
        <dbReference type="SAM" id="MobiDB-lite"/>
    </source>
</evidence>
<feature type="region of interest" description="Disordered" evidence="1">
    <location>
        <begin position="34"/>
        <end position="60"/>
    </location>
</feature>
<accession>A0ABP0D284</accession>
<protein>
    <submittedName>
        <fullName evidence="2">Uncharacterized protein</fullName>
    </submittedName>
</protein>
<proteinExistence type="predicted"/>
<feature type="compositionally biased region" description="Polar residues" evidence="1">
    <location>
        <begin position="370"/>
        <end position="379"/>
    </location>
</feature>
<feature type="region of interest" description="Disordered" evidence="1">
    <location>
        <begin position="393"/>
        <end position="424"/>
    </location>
</feature>
<evidence type="ECO:0000313" key="3">
    <source>
        <dbReference type="Proteomes" id="UP001642482"/>
    </source>
</evidence>
<feature type="region of interest" description="Disordered" evidence="1">
    <location>
        <begin position="332"/>
        <end position="380"/>
    </location>
</feature>
<sequence length="696" mass="77329">MALLSFLRSLICKKCKKSVGCKRVHRLKERLQHQTLKKNQNLPQQQPSQQWQMSSEHERNSVTVCSAEPVRYERTRSAAELDSVPMTGICLTTTITTTTIYVSHSSTSTSSHAVIHRVPGIENLRLLAEKYKKISSVPPQLTLPWERQQPSPLVVEIPSVKTPVAVKRTSVETCPISLDADSLILDEQPIVLNLTPVLVNVKPTMVNMKPLVLSDNDKMVATVINIKPKLVNPKPTFVNVKHPSPRTMSPAMPVGMIMLPARPMKQRYPMKPPCAIPDMTSEFSSSPWPLIPTQIPVPLGSLMHPISPLEASTHASFANRIVSRHLLLEKSSTDGSTNAQTRRLLSGSTVGSGQRYIPSSKSLPRKRRMTQSTPTQTTLPFLRPCTTFEEILSSSSSSPSSSSSSSCSSPTSSSSSSSSVSSTSSTELVRYQPSALQEFLNNSRLSVRQLPTFPPHHKSAKLRSQRIIHYDSHQGYNMLQALRRLLSIPVEWSAAQTLLYILRHPAVRRLNLPSVPSSSTSKSVAQIKKYHDIMRVPQCNALGWHGILQSIDGAVWYRAMNPEDMGSTAVLPAVKYSLFSYSERKLISSWLESGENLFTQATPLSSLLLREGVRFRAYQAYTQPWRDTRKGTTLATFYGVDHLSSLFVQSRDDQVVVSPISEGSRYRLKNNPRCRFHQLWTGSGSSPLSNSIIASC</sequence>
<gene>
    <name evidence="2" type="ORF">SEUCBS140593_010773</name>
</gene>
<evidence type="ECO:0000313" key="2">
    <source>
        <dbReference type="EMBL" id="CAK7238522.1"/>
    </source>
</evidence>
<dbReference type="Proteomes" id="UP001642482">
    <property type="component" value="Unassembled WGS sequence"/>
</dbReference>
<comment type="caution">
    <text evidence="2">The sequence shown here is derived from an EMBL/GenBank/DDBJ whole genome shotgun (WGS) entry which is preliminary data.</text>
</comment>
<reference evidence="2 3" key="1">
    <citation type="submission" date="2024-01" db="EMBL/GenBank/DDBJ databases">
        <authorList>
            <person name="Allen C."/>
            <person name="Tagirdzhanova G."/>
        </authorList>
    </citation>
    <scope>NUCLEOTIDE SEQUENCE [LARGE SCALE GENOMIC DNA]</scope>
</reference>
<feature type="compositionally biased region" description="Polar residues" evidence="1">
    <location>
        <begin position="333"/>
        <end position="362"/>
    </location>
</feature>
<name>A0ABP0D284_9PEZI</name>
<dbReference type="EMBL" id="CAWUHD010000267">
    <property type="protein sequence ID" value="CAK7238522.1"/>
    <property type="molecule type" value="Genomic_DNA"/>
</dbReference>
<organism evidence="2 3">
    <name type="scientific">Sporothrix eucalyptigena</name>
    <dbReference type="NCBI Taxonomy" id="1812306"/>
    <lineage>
        <taxon>Eukaryota</taxon>
        <taxon>Fungi</taxon>
        <taxon>Dikarya</taxon>
        <taxon>Ascomycota</taxon>
        <taxon>Pezizomycotina</taxon>
        <taxon>Sordariomycetes</taxon>
        <taxon>Sordariomycetidae</taxon>
        <taxon>Ophiostomatales</taxon>
        <taxon>Ophiostomataceae</taxon>
        <taxon>Sporothrix</taxon>
    </lineage>
</organism>
<feature type="compositionally biased region" description="Low complexity" evidence="1">
    <location>
        <begin position="37"/>
        <end position="52"/>
    </location>
</feature>
<keyword evidence="3" id="KW-1185">Reference proteome</keyword>